<dbReference type="RefSeq" id="WP_209286073.1">
    <property type="nucleotide sequence ID" value="NZ_JACVEW010000002.1"/>
</dbReference>
<dbReference type="SUPFAM" id="SSF46894">
    <property type="entry name" value="C-terminal effector domain of the bipartite response regulators"/>
    <property type="match status" value="1"/>
</dbReference>
<evidence type="ECO:0000259" key="1">
    <source>
        <dbReference type="SMART" id="SM00421"/>
    </source>
</evidence>
<organism evidence="2 3">
    <name type="scientific">Marinobacterium alkalitolerans</name>
    <dbReference type="NCBI Taxonomy" id="1542925"/>
    <lineage>
        <taxon>Bacteria</taxon>
        <taxon>Pseudomonadati</taxon>
        <taxon>Pseudomonadota</taxon>
        <taxon>Gammaproteobacteria</taxon>
        <taxon>Oceanospirillales</taxon>
        <taxon>Oceanospirillaceae</taxon>
        <taxon>Marinobacterium</taxon>
    </lineage>
</organism>
<reference evidence="2 3" key="1">
    <citation type="submission" date="2020-09" db="EMBL/GenBank/DDBJ databases">
        <authorList>
            <person name="Tanuku N.R.S."/>
        </authorList>
    </citation>
    <scope>NUCLEOTIDE SEQUENCE [LARGE SCALE GENOMIC DNA]</scope>
    <source>
        <strain evidence="2 3">AK62</strain>
    </source>
</reference>
<protein>
    <submittedName>
        <fullName evidence="2">Helix-turn-helix transcriptional regulator</fullName>
    </submittedName>
</protein>
<gene>
    <name evidence="2" type="ORF">H9C73_01815</name>
</gene>
<dbReference type="Pfam" id="PF00196">
    <property type="entry name" value="GerE"/>
    <property type="match status" value="1"/>
</dbReference>
<dbReference type="InterPro" id="IPR016032">
    <property type="entry name" value="Sig_transdc_resp-reg_C-effctor"/>
</dbReference>
<keyword evidence="3" id="KW-1185">Reference proteome</keyword>
<comment type="caution">
    <text evidence="2">The sequence shown here is derived from an EMBL/GenBank/DDBJ whole genome shotgun (WGS) entry which is preliminary data.</text>
</comment>
<dbReference type="CDD" id="cd06170">
    <property type="entry name" value="LuxR_C_like"/>
    <property type="match status" value="1"/>
</dbReference>
<dbReference type="InterPro" id="IPR036388">
    <property type="entry name" value="WH-like_DNA-bd_sf"/>
</dbReference>
<feature type="domain" description="HTH luxR-type" evidence="1">
    <location>
        <begin position="314"/>
        <end position="371"/>
    </location>
</feature>
<dbReference type="EMBL" id="JACVEW010000002">
    <property type="protein sequence ID" value="MBP0047458.1"/>
    <property type="molecule type" value="Genomic_DNA"/>
</dbReference>
<name>A0ABS3Z874_9GAMM</name>
<proteinExistence type="predicted"/>
<dbReference type="Gene3D" id="1.10.10.10">
    <property type="entry name" value="Winged helix-like DNA-binding domain superfamily/Winged helix DNA-binding domain"/>
    <property type="match status" value="1"/>
</dbReference>
<evidence type="ECO:0000313" key="3">
    <source>
        <dbReference type="Proteomes" id="UP000810171"/>
    </source>
</evidence>
<evidence type="ECO:0000313" key="2">
    <source>
        <dbReference type="EMBL" id="MBP0047458.1"/>
    </source>
</evidence>
<accession>A0ABS3Z874</accession>
<dbReference type="Proteomes" id="UP000810171">
    <property type="component" value="Unassembled WGS sequence"/>
</dbReference>
<dbReference type="SMART" id="SM00421">
    <property type="entry name" value="HTH_LUXR"/>
    <property type="match status" value="1"/>
</dbReference>
<dbReference type="InterPro" id="IPR000792">
    <property type="entry name" value="Tscrpt_reg_LuxR_C"/>
</dbReference>
<sequence length="387" mass="43079">MNRMDVVQLDSLLSALYEASLDHECWGDALEQIKALFSANYVTLILKMPETQDEDDLGLMVSVGEMENSGRVVYFPYRHNLTPFVNQKPDTVFTQEDLMTPEEWHDCPYRIHWCACNDVYHVMAVDISTPDSGTLRFRITRPEDATPFSDEDRELCRFLLPHIRRALNIRNLLDRSQTLGSLYSKAISRLSIATVLIDENGQILDENVFAREILDSGDGLKVVGGRLEASYPSDNRELRRVIKEAFEGSRSESGTRLPEAMSVTRPSGEVSLGVVVEPIPSTAWAEGKGQPAAVVYIRDAVGKSQASNEVAKKLFGLTPAETALSLQLANGLSLEEAAEALNIRRNTARAHLRAIFSKTGVRRQTELVRIFLNSVAALGQGDQDPRD</sequence>